<dbReference type="InterPro" id="IPR009050">
    <property type="entry name" value="Globin-like_sf"/>
</dbReference>
<proteinExistence type="predicted"/>
<accession>A0A0K0ED82</accession>
<reference evidence="2" key="1">
    <citation type="submission" date="2015-08" db="UniProtKB">
        <authorList>
            <consortium name="WormBaseParasite"/>
        </authorList>
    </citation>
    <scope>IDENTIFICATION</scope>
</reference>
<dbReference type="Gene3D" id="1.10.490.10">
    <property type="entry name" value="Globins"/>
    <property type="match status" value="1"/>
</dbReference>
<evidence type="ECO:0000313" key="2">
    <source>
        <dbReference type="WBParaSite" id="SSTP_0000744500.1"/>
    </source>
</evidence>
<dbReference type="AlphaFoldDB" id="A0A0K0ED82"/>
<dbReference type="GO" id="GO:0019825">
    <property type="term" value="F:oxygen binding"/>
    <property type="evidence" value="ECO:0007669"/>
    <property type="project" value="InterPro"/>
</dbReference>
<dbReference type="SUPFAM" id="SSF46458">
    <property type="entry name" value="Globin-like"/>
    <property type="match status" value="1"/>
</dbReference>
<dbReference type="GO" id="GO:0020037">
    <property type="term" value="F:heme binding"/>
    <property type="evidence" value="ECO:0007669"/>
    <property type="project" value="InterPro"/>
</dbReference>
<dbReference type="WBParaSite" id="SSTP_0000744500.1">
    <property type="protein sequence ID" value="SSTP_0000744500.1"/>
    <property type="gene ID" value="SSTP_0000744500"/>
</dbReference>
<sequence>MMRIMEAIQRKKLIQMLNDEYAQDLENDAAHSLSDSRKSSNINSTNKSSSFIKTSTSDGESLITSYRSPSHSTFNPIKDKNMLELIQFTNTLESKLNILQKKALKITWKRLSEAPRTSRKGMLFIMQRVFDLLIEKNPKISTVFYSSAFLSCLEDRKKTVTSTIDDDSKKCPYKLKTIATLRDHANLLLDFVNTSICLMFDIPYHESSNIGLSSLGCSHSKLISLGFDREWFHQLGECFAEVMFSQECVRAFPHAASAWSLFAVTFTDKLYVETNWRRNEVHRNISSSYSLGIIHTPSPRIIYDKKNCIKKYSETIPSKETIENEDSKKENFMTKKV</sequence>
<protein>
    <submittedName>
        <fullName evidence="2">GLOBIN domain-containing protein</fullName>
    </submittedName>
</protein>
<dbReference type="InterPro" id="IPR044399">
    <property type="entry name" value="Mb-like_M"/>
</dbReference>
<dbReference type="STRING" id="6248.A0A0K0ED82"/>
<dbReference type="InterPro" id="IPR012292">
    <property type="entry name" value="Globin/Proto"/>
</dbReference>
<name>A0A0K0ED82_STRER</name>
<feature type="region of interest" description="Disordered" evidence="1">
    <location>
        <begin position="32"/>
        <end position="55"/>
    </location>
</feature>
<dbReference type="CDD" id="cd01040">
    <property type="entry name" value="Mb-like"/>
    <property type="match status" value="1"/>
</dbReference>
<organism evidence="2">
    <name type="scientific">Strongyloides stercoralis</name>
    <name type="common">Threadworm</name>
    <dbReference type="NCBI Taxonomy" id="6248"/>
    <lineage>
        <taxon>Eukaryota</taxon>
        <taxon>Metazoa</taxon>
        <taxon>Ecdysozoa</taxon>
        <taxon>Nematoda</taxon>
        <taxon>Chromadorea</taxon>
        <taxon>Rhabditida</taxon>
        <taxon>Tylenchina</taxon>
        <taxon>Panagrolaimomorpha</taxon>
        <taxon>Strongyloidoidea</taxon>
        <taxon>Strongyloididae</taxon>
        <taxon>Strongyloides</taxon>
    </lineage>
</organism>
<evidence type="ECO:0000256" key="1">
    <source>
        <dbReference type="SAM" id="MobiDB-lite"/>
    </source>
</evidence>
<feature type="compositionally biased region" description="Low complexity" evidence="1">
    <location>
        <begin position="39"/>
        <end position="55"/>
    </location>
</feature>